<dbReference type="PANTHER" id="PTHR36108">
    <property type="entry name" value="COLOSSIN-B-RELATED"/>
    <property type="match status" value="1"/>
</dbReference>
<feature type="compositionally biased region" description="Polar residues" evidence="7">
    <location>
        <begin position="722"/>
        <end position="736"/>
    </location>
</feature>
<dbReference type="Proteomes" id="UP000533953">
    <property type="component" value="Unassembled WGS sequence"/>
</dbReference>
<protein>
    <submittedName>
        <fullName evidence="9">LPXTG cell wall anchor domain-containing protein</fullName>
    </submittedName>
</protein>
<gene>
    <name evidence="9" type="ORF">HCI99_14070</name>
</gene>
<dbReference type="InterPro" id="IPR019931">
    <property type="entry name" value="LPXTG_anchor"/>
</dbReference>
<comment type="similarity">
    <text evidence="2">Belongs to the serine-aspartate repeat-containing protein (SDr) family.</text>
</comment>
<name>A0A7X0XF17_9LIST</name>
<keyword evidence="3" id="KW-0134">Cell wall</keyword>
<organism evidence="9 10">
    <name type="scientific">Listeria booriae</name>
    <dbReference type="NCBI Taxonomy" id="1552123"/>
    <lineage>
        <taxon>Bacteria</taxon>
        <taxon>Bacillati</taxon>
        <taxon>Bacillota</taxon>
        <taxon>Bacilli</taxon>
        <taxon>Bacillales</taxon>
        <taxon>Listeriaceae</taxon>
        <taxon>Listeria</taxon>
    </lineage>
</organism>
<dbReference type="NCBIfam" id="TIGR01167">
    <property type="entry name" value="LPXTG_anchor"/>
    <property type="match status" value="1"/>
</dbReference>
<evidence type="ECO:0000256" key="3">
    <source>
        <dbReference type="ARBA" id="ARBA00022512"/>
    </source>
</evidence>
<accession>A0A7X0XF17</accession>
<evidence type="ECO:0000256" key="1">
    <source>
        <dbReference type="ARBA" id="ARBA00004168"/>
    </source>
</evidence>
<dbReference type="SUPFAM" id="SSF49478">
    <property type="entry name" value="Cna protein B-type domain"/>
    <property type="match status" value="4"/>
</dbReference>
<evidence type="ECO:0000256" key="6">
    <source>
        <dbReference type="ARBA" id="ARBA00023088"/>
    </source>
</evidence>
<evidence type="ECO:0000256" key="5">
    <source>
        <dbReference type="ARBA" id="ARBA00022729"/>
    </source>
</evidence>
<sequence>MKQNNKWYRILVGCLLIFLIGMVALPQGSRAEAAGTSTVKSVTITYPEGQTSATAFVDTLSLHFTLDVVKMAKGEQTHITFGQPNSLGYNRASFNIGEAFQVTPDATGFTLTALQNTSPQLVQVAIPANYTANVSGTETIPLSIELNGQTTSVNMTIKEYKDTVDKNELLKKIPLGFTADGNLEWAAYYNYNQLAVSGSADYPFVFQDTVGANQVLVKDSISAYKVSEPIAADGSRNLTHDSYDFDMSNFLQKEATNTGWNYENPSFKGFPSLTGGTLPSTASYYIIYETKVTDDGTSLYTNELYTQGVINGNGSESIRIQDRSPAQFQAAGQGSGDSDNLVGSLVFEKVDSADTGIKLAGATFTLTDPTTQEIFATITTDETGVGSLSDIPYGSYVLQETKAPEGYQLSDKTYPVTISEDQQKVDLGTISNDKTPPPVEPKGSLTFEKVDSADPTIKLADATFQLTNQATQEVYATITTDEAGLGNLNDIPAGEYTLQETKAPEGYQLSDKTFPVTISTDKQKIDLGTISNEKTPPPVEPKGSLTFEKVDSADPTIKLADATFQLTNQATQEVYATITTDEAGLGNLNDIPAGEYTLQETKAPEGYQLSDKTFPVTISTDKQKIDLGTISNEKTPPPVEPKGSLAFEKVDSADATIKLADATFQLINQATQEVYATITTDKTGLGSLSDIPAGEYTLKETKAPEGYQLSEKTYPVTISEDQQTVDLKNIPNTKVPSNPVPPFEPTTPDQPEKPIKPITPSCPIIPNVPSTPSASTPITPVHAAEKTTRIVSEVTPSAPIQTLPTTGDTSNDTLPWFGGLLILSTGGYFLIRRKG</sequence>
<dbReference type="RefSeq" id="WP_185418101.1">
    <property type="nucleotide sequence ID" value="NZ_JAASTX010000022.1"/>
</dbReference>
<comment type="caution">
    <text evidence="9">The sequence shown here is derived from an EMBL/GenBank/DDBJ whole genome shotgun (WGS) entry which is preliminary data.</text>
</comment>
<reference evidence="9 10" key="1">
    <citation type="submission" date="2020-03" db="EMBL/GenBank/DDBJ databases">
        <title>Soil Listeria distribution.</title>
        <authorList>
            <person name="Liao J."/>
            <person name="Wiedmann M."/>
        </authorList>
    </citation>
    <scope>NUCLEOTIDE SEQUENCE [LARGE SCALE GENOMIC DNA]</scope>
    <source>
        <strain evidence="9 10">FSL L7-1547</strain>
    </source>
</reference>
<dbReference type="Gene3D" id="2.60.40.740">
    <property type="match status" value="1"/>
</dbReference>
<keyword evidence="4" id="KW-0964">Secreted</keyword>
<dbReference type="InterPro" id="IPR041033">
    <property type="entry name" value="SpaA_PFL_dom_1"/>
</dbReference>
<evidence type="ECO:0000256" key="7">
    <source>
        <dbReference type="SAM" id="MobiDB-lite"/>
    </source>
</evidence>
<dbReference type="PANTHER" id="PTHR36108:SF13">
    <property type="entry name" value="COLOSSIN-B-RELATED"/>
    <property type="match status" value="1"/>
</dbReference>
<keyword evidence="5" id="KW-0732">Signal</keyword>
<comment type="subcellular location">
    <subcellularLocation>
        <location evidence="1">Secreted</location>
        <location evidence="1">Cell wall</location>
        <topology evidence="1">Peptidoglycan-anchor</topology>
    </subcellularLocation>
</comment>
<dbReference type="InterPro" id="IPR008966">
    <property type="entry name" value="Adhesion_dom_sf"/>
</dbReference>
<proteinExistence type="inferred from homology"/>
<evidence type="ECO:0000313" key="10">
    <source>
        <dbReference type="Proteomes" id="UP000533953"/>
    </source>
</evidence>
<dbReference type="Gene3D" id="2.60.40.10">
    <property type="entry name" value="Immunoglobulins"/>
    <property type="match status" value="4"/>
</dbReference>
<feature type="region of interest" description="Disordered" evidence="7">
    <location>
        <begin position="722"/>
        <end position="754"/>
    </location>
</feature>
<keyword evidence="6" id="KW-0572">Peptidoglycan-anchor</keyword>
<dbReference type="AlphaFoldDB" id="A0A7X0XF17"/>
<evidence type="ECO:0000256" key="4">
    <source>
        <dbReference type="ARBA" id="ARBA00022525"/>
    </source>
</evidence>
<dbReference type="EMBL" id="JAASTX010000022">
    <property type="protein sequence ID" value="MBC1492944.1"/>
    <property type="molecule type" value="Genomic_DNA"/>
</dbReference>
<dbReference type="Pfam" id="PF17802">
    <property type="entry name" value="SpaA"/>
    <property type="match status" value="4"/>
</dbReference>
<dbReference type="InterPro" id="IPR013783">
    <property type="entry name" value="Ig-like_fold"/>
</dbReference>
<dbReference type="SUPFAM" id="SSF49401">
    <property type="entry name" value="Bacterial adhesins"/>
    <property type="match status" value="1"/>
</dbReference>
<dbReference type="PROSITE" id="PS50847">
    <property type="entry name" value="GRAM_POS_ANCHORING"/>
    <property type="match status" value="1"/>
</dbReference>
<evidence type="ECO:0000313" key="9">
    <source>
        <dbReference type="EMBL" id="MBC1492944.1"/>
    </source>
</evidence>
<evidence type="ECO:0000256" key="2">
    <source>
        <dbReference type="ARBA" id="ARBA00007257"/>
    </source>
</evidence>
<feature type="domain" description="Gram-positive cocci surface proteins LPxTG" evidence="8">
    <location>
        <begin position="803"/>
        <end position="835"/>
    </location>
</feature>
<evidence type="ECO:0000259" key="8">
    <source>
        <dbReference type="PROSITE" id="PS50847"/>
    </source>
</evidence>